<accession>A0A0T7D1I8</accession>
<comment type="similarity">
    <text evidence="1">Belongs to the bacterial solute-binding protein 3 family.</text>
</comment>
<dbReference type="AlphaFoldDB" id="A0A0T7D1I8"/>
<evidence type="ECO:0000313" key="6">
    <source>
        <dbReference type="EMBL" id="CDT78877.1"/>
    </source>
</evidence>
<evidence type="ECO:0000313" key="7">
    <source>
        <dbReference type="Proteomes" id="UP000041625"/>
    </source>
</evidence>
<dbReference type="SMART" id="SM00062">
    <property type="entry name" value="PBPb"/>
    <property type="match status" value="1"/>
</dbReference>
<dbReference type="Pfam" id="PF00497">
    <property type="entry name" value="SBP_bac_3"/>
    <property type="match status" value="1"/>
</dbReference>
<feature type="chain" id="PRO_5041081530" description="Amino acid ABC transporter substrate-binding protein" evidence="3">
    <location>
        <begin position="29"/>
        <end position="288"/>
    </location>
</feature>
<dbReference type="SUPFAM" id="SSF53850">
    <property type="entry name" value="Periplasmic binding protein-like II"/>
    <property type="match status" value="1"/>
</dbReference>
<reference evidence="6 7" key="1">
    <citation type="submission" date="2014-06" db="EMBL/GenBank/DDBJ databases">
        <authorList>
            <person name="Le Roux F."/>
        </authorList>
    </citation>
    <scope>NUCLEOTIDE SEQUENCE [LARGE SCALE GENOMIC DNA]</scope>
    <source>
        <strain evidence="6 7">J2-31</strain>
    </source>
</reference>
<keyword evidence="2 3" id="KW-0732">Signal</keyword>
<dbReference type="SMART" id="SM00079">
    <property type="entry name" value="PBPe"/>
    <property type="match status" value="1"/>
</dbReference>
<gene>
    <name evidence="6" type="ORF">VCR31J2_1310667</name>
</gene>
<dbReference type="RefSeq" id="WP_048614201.1">
    <property type="nucleotide sequence ID" value="NZ_CCJZ01000013.1"/>
</dbReference>
<dbReference type="GO" id="GO:0016020">
    <property type="term" value="C:membrane"/>
    <property type="evidence" value="ECO:0007669"/>
    <property type="project" value="InterPro"/>
</dbReference>
<dbReference type="Proteomes" id="UP000041625">
    <property type="component" value="Unassembled WGS sequence"/>
</dbReference>
<proteinExistence type="inferred from homology"/>
<name>A0A0T7D1I8_9VIBR</name>
<feature type="domain" description="Solute-binding protein family 3/N-terminal" evidence="4">
    <location>
        <begin position="39"/>
        <end position="266"/>
    </location>
</feature>
<evidence type="ECO:0000256" key="2">
    <source>
        <dbReference type="ARBA" id="ARBA00022729"/>
    </source>
</evidence>
<dbReference type="InterPro" id="IPR001320">
    <property type="entry name" value="Iontro_rcpt_C"/>
</dbReference>
<dbReference type="GO" id="GO:0015276">
    <property type="term" value="F:ligand-gated monoatomic ion channel activity"/>
    <property type="evidence" value="ECO:0007669"/>
    <property type="project" value="InterPro"/>
</dbReference>
<evidence type="ECO:0000259" key="4">
    <source>
        <dbReference type="SMART" id="SM00062"/>
    </source>
</evidence>
<organism evidence="6 7">
    <name type="scientific">Vibrio coralliirubri</name>
    <dbReference type="NCBI Taxonomy" id="1516159"/>
    <lineage>
        <taxon>Bacteria</taxon>
        <taxon>Pseudomonadati</taxon>
        <taxon>Pseudomonadota</taxon>
        <taxon>Gammaproteobacteria</taxon>
        <taxon>Vibrionales</taxon>
        <taxon>Vibrionaceae</taxon>
        <taxon>Vibrio</taxon>
    </lineage>
</organism>
<feature type="domain" description="Ionotropic glutamate receptor C-terminal" evidence="5">
    <location>
        <begin position="39"/>
        <end position="265"/>
    </location>
</feature>
<evidence type="ECO:0000256" key="1">
    <source>
        <dbReference type="ARBA" id="ARBA00010333"/>
    </source>
</evidence>
<comment type="caution">
    <text evidence="6">The sequence shown here is derived from an EMBL/GenBank/DDBJ whole genome shotgun (WGS) entry which is preliminary data.</text>
</comment>
<dbReference type="PANTHER" id="PTHR35936">
    <property type="entry name" value="MEMBRANE-BOUND LYTIC MUREIN TRANSGLYCOSYLASE F"/>
    <property type="match status" value="1"/>
</dbReference>
<dbReference type="EMBL" id="CCKJ01000037">
    <property type="protein sequence ID" value="CDT78877.1"/>
    <property type="molecule type" value="Genomic_DNA"/>
</dbReference>
<accession>A0A0T7DKR2</accession>
<evidence type="ECO:0000256" key="3">
    <source>
        <dbReference type="SAM" id="SignalP"/>
    </source>
</evidence>
<feature type="signal peptide" evidence="3">
    <location>
        <begin position="1"/>
        <end position="28"/>
    </location>
</feature>
<protein>
    <recommendedName>
        <fullName evidence="8">Amino acid ABC transporter substrate-binding protein</fullName>
    </recommendedName>
</protein>
<dbReference type="InterPro" id="IPR001638">
    <property type="entry name" value="Solute-binding_3/MltF_N"/>
</dbReference>
<keyword evidence="7" id="KW-1185">Reference proteome</keyword>
<dbReference type="Gene3D" id="3.40.190.10">
    <property type="entry name" value="Periplasmic binding protein-like II"/>
    <property type="match status" value="2"/>
</dbReference>
<sequence length="288" mass="31612">MKQGMTMKAWVSTAAATVVLGCFGIAQASELAAIEKQGFMKVATEDNYSPFNYIDRGNPAGINKDLLDELREYSKFDIEQEILPWTGLLASVSAGQYDVALTGAIITDARLKAFDFTPPIASAQHYFLTRAGDDDINTVADLDGKTVGLQAGSALLERLPELEEMLEAQGKSLGKVVQYQSYPEAYSDLAIGRIDYVINSVVSVNEVVKSKSKVFKKGEAVSGPGFVSWPVPKDNPELLAYLTEFFLHLEQTGKMAELQKKWFGESFDQLPSEAITSVEQYRKLTAVQ</sequence>
<evidence type="ECO:0000259" key="5">
    <source>
        <dbReference type="SMART" id="SM00079"/>
    </source>
</evidence>
<dbReference type="PANTHER" id="PTHR35936:SF19">
    <property type="entry name" value="AMINO-ACID-BINDING PROTEIN YXEM-RELATED"/>
    <property type="match status" value="1"/>
</dbReference>
<evidence type="ECO:0008006" key="8">
    <source>
        <dbReference type="Google" id="ProtNLM"/>
    </source>
</evidence>
<dbReference type="PROSITE" id="PS51257">
    <property type="entry name" value="PROKAR_LIPOPROTEIN"/>
    <property type="match status" value="1"/>
</dbReference>